<organism evidence="1 2">
    <name type="scientific">Candidatus Gottesmanbacteria bacterium RIFCSPHIGHO2_01_FULL_47_48</name>
    <dbReference type="NCBI Taxonomy" id="1798381"/>
    <lineage>
        <taxon>Bacteria</taxon>
        <taxon>Candidatus Gottesmaniibacteriota</taxon>
    </lineage>
</organism>
<dbReference type="EMBL" id="MFJK01000008">
    <property type="protein sequence ID" value="OGG19227.1"/>
    <property type="molecule type" value="Genomic_DNA"/>
</dbReference>
<evidence type="ECO:0008006" key="3">
    <source>
        <dbReference type="Google" id="ProtNLM"/>
    </source>
</evidence>
<name>A0A1F6A4N3_9BACT</name>
<dbReference type="AlphaFoldDB" id="A0A1F6A4N3"/>
<reference evidence="1 2" key="1">
    <citation type="journal article" date="2016" name="Nat. Commun.">
        <title>Thousands of microbial genomes shed light on interconnected biogeochemical processes in an aquifer system.</title>
        <authorList>
            <person name="Anantharaman K."/>
            <person name="Brown C.T."/>
            <person name="Hug L.A."/>
            <person name="Sharon I."/>
            <person name="Castelle C.J."/>
            <person name="Probst A.J."/>
            <person name="Thomas B.C."/>
            <person name="Singh A."/>
            <person name="Wilkins M.J."/>
            <person name="Karaoz U."/>
            <person name="Brodie E.L."/>
            <person name="Williams K.H."/>
            <person name="Hubbard S.S."/>
            <person name="Banfield J.F."/>
        </authorList>
    </citation>
    <scope>NUCLEOTIDE SEQUENCE [LARGE SCALE GENOMIC DNA]</scope>
</reference>
<dbReference type="Proteomes" id="UP000177871">
    <property type="component" value="Unassembled WGS sequence"/>
</dbReference>
<dbReference type="STRING" id="1798381.A2721_00110"/>
<proteinExistence type="predicted"/>
<accession>A0A1F6A4N3</accession>
<comment type="caution">
    <text evidence="1">The sequence shown here is derived from an EMBL/GenBank/DDBJ whole genome shotgun (WGS) entry which is preliminary data.</text>
</comment>
<evidence type="ECO:0000313" key="2">
    <source>
        <dbReference type="Proteomes" id="UP000177871"/>
    </source>
</evidence>
<dbReference type="Gene3D" id="2.60.120.260">
    <property type="entry name" value="Galactose-binding domain-like"/>
    <property type="match status" value="1"/>
</dbReference>
<evidence type="ECO:0000313" key="1">
    <source>
        <dbReference type="EMBL" id="OGG19227.1"/>
    </source>
</evidence>
<gene>
    <name evidence="1" type="ORF">A2721_00110</name>
</gene>
<sequence length="216" mass="22130">MADGVTGAKLNDDDPAIKYSGPWGYQSGGGGTGVAYRGDYHYVPAPLSGDTVSKNLGGVAEVAFTGSKISVGLLGWVNRGNAEVFIDGVKVGSVDGYTGQVQLVKWNSQTLACGTHTLKITQSDTAGKNGGRIVALDYVEYSGCGSSGFVCAKVAGSGGNQNGCTAAGQSCSLGPSEVDTCWGNGGGNGRCYDCNADSVVNILDFACFAKRWLNRI</sequence>
<protein>
    <recommendedName>
        <fullName evidence="3">Carbohydrate esterase 2 N-terminal domain-containing protein</fullName>
    </recommendedName>
</protein>